<feature type="region of interest" description="Disordered" evidence="6">
    <location>
        <begin position="1"/>
        <end position="41"/>
    </location>
</feature>
<keyword evidence="5" id="KW-0539">Nucleus</keyword>
<proteinExistence type="inferred from homology"/>
<keyword evidence="3" id="KW-0235">DNA replication</keyword>
<comment type="similarity">
    <text evidence="2">Belongs to the replication factor A protein 2 family.</text>
</comment>
<dbReference type="InterPro" id="IPR036388">
    <property type="entry name" value="WH-like_DNA-bd_sf"/>
</dbReference>
<gene>
    <name evidence="8" type="ORF">L227DRAFT_597448</name>
</gene>
<sequence length="285" mass="30683">MSGFDNPFYGGGGGYLSQGSPFGSGGGSPGGSTRPATSHSIRPVTLRQLTEASQEHSDAAWKIGEQEVGQVMVVAQVRSVQPQTTNIVYRLEDGTAEYEARQWVDPNNDDETKREINENSYVRVLGTLKMFGQKRYITATHIRELPRESAESELAHHYLNAAMTELIFQRGPPPRPSEGGIMKHSNGVNGGSGAGPSASAYTAQARSTANNNQYASLSTLQRQIVDFMLSQSKTDEGIHVAAIARHVASSGGVGDANLISKALDELMDDGHVYTTIDESHFLVSE</sequence>
<comment type="subcellular location">
    <subcellularLocation>
        <location evidence="1">Nucleus</location>
    </subcellularLocation>
</comment>
<dbReference type="InterPro" id="IPR036390">
    <property type="entry name" value="WH_DNA-bd_sf"/>
</dbReference>
<evidence type="ECO:0000259" key="7">
    <source>
        <dbReference type="Pfam" id="PF08784"/>
    </source>
</evidence>
<dbReference type="EMBL" id="ML122251">
    <property type="protein sequence ID" value="RPD66146.1"/>
    <property type="molecule type" value="Genomic_DNA"/>
</dbReference>
<evidence type="ECO:0000256" key="5">
    <source>
        <dbReference type="ARBA" id="ARBA00023242"/>
    </source>
</evidence>
<dbReference type="OrthoDB" id="25571at2759"/>
<protein>
    <submittedName>
        <fullName evidence="8">Replication protein A, subunit RPA32</fullName>
    </submittedName>
</protein>
<name>A0A5C2T067_9APHY</name>
<dbReference type="Gene3D" id="2.40.50.140">
    <property type="entry name" value="Nucleic acid-binding proteins"/>
    <property type="match status" value="1"/>
</dbReference>
<dbReference type="GO" id="GO:0035861">
    <property type="term" value="C:site of double-strand break"/>
    <property type="evidence" value="ECO:0007669"/>
    <property type="project" value="TreeGrafter"/>
</dbReference>
<keyword evidence="9" id="KW-1185">Reference proteome</keyword>
<dbReference type="SUPFAM" id="SSF50249">
    <property type="entry name" value="Nucleic acid-binding proteins"/>
    <property type="match status" value="1"/>
</dbReference>
<dbReference type="GO" id="GO:0000781">
    <property type="term" value="C:chromosome, telomeric region"/>
    <property type="evidence" value="ECO:0007669"/>
    <property type="project" value="TreeGrafter"/>
</dbReference>
<feature type="domain" description="Replication protein A C-terminal" evidence="7">
    <location>
        <begin position="170"/>
        <end position="278"/>
    </location>
</feature>
<evidence type="ECO:0000256" key="3">
    <source>
        <dbReference type="ARBA" id="ARBA00022705"/>
    </source>
</evidence>
<dbReference type="InterPro" id="IPR040260">
    <property type="entry name" value="RFA2-like"/>
</dbReference>
<dbReference type="CDD" id="cd04478">
    <property type="entry name" value="RPA2_DBD_D"/>
    <property type="match status" value="1"/>
</dbReference>
<dbReference type="Pfam" id="PF08784">
    <property type="entry name" value="RPA_C"/>
    <property type="match status" value="1"/>
</dbReference>
<dbReference type="InterPro" id="IPR014646">
    <property type="entry name" value="Rfa2/RPA32"/>
</dbReference>
<dbReference type="GO" id="GO:0005662">
    <property type="term" value="C:DNA replication factor A complex"/>
    <property type="evidence" value="ECO:0007669"/>
    <property type="project" value="TreeGrafter"/>
</dbReference>
<keyword evidence="4" id="KW-0238">DNA-binding</keyword>
<dbReference type="GO" id="GO:0006289">
    <property type="term" value="P:nucleotide-excision repair"/>
    <property type="evidence" value="ECO:0007669"/>
    <property type="project" value="TreeGrafter"/>
</dbReference>
<dbReference type="Proteomes" id="UP000313359">
    <property type="component" value="Unassembled WGS sequence"/>
</dbReference>
<evidence type="ECO:0000256" key="6">
    <source>
        <dbReference type="SAM" id="MobiDB-lite"/>
    </source>
</evidence>
<feature type="compositionally biased region" description="Gly residues" evidence="6">
    <location>
        <begin position="9"/>
        <end position="30"/>
    </location>
</feature>
<dbReference type="GO" id="GO:0003697">
    <property type="term" value="F:single-stranded DNA binding"/>
    <property type="evidence" value="ECO:0007669"/>
    <property type="project" value="TreeGrafter"/>
</dbReference>
<evidence type="ECO:0000256" key="2">
    <source>
        <dbReference type="ARBA" id="ARBA00007815"/>
    </source>
</evidence>
<dbReference type="PANTHER" id="PTHR13989">
    <property type="entry name" value="REPLICATION PROTEIN A-RELATED"/>
    <property type="match status" value="1"/>
</dbReference>
<dbReference type="PANTHER" id="PTHR13989:SF16">
    <property type="entry name" value="REPLICATION PROTEIN A2"/>
    <property type="match status" value="1"/>
</dbReference>
<dbReference type="GO" id="GO:0006260">
    <property type="term" value="P:DNA replication"/>
    <property type="evidence" value="ECO:0007669"/>
    <property type="project" value="UniProtKB-KW"/>
</dbReference>
<dbReference type="AlphaFoldDB" id="A0A5C2T067"/>
<dbReference type="Gene3D" id="1.10.10.10">
    <property type="entry name" value="Winged helix-like DNA-binding domain superfamily/Winged helix DNA-binding domain"/>
    <property type="match status" value="1"/>
</dbReference>
<evidence type="ECO:0000256" key="4">
    <source>
        <dbReference type="ARBA" id="ARBA00023125"/>
    </source>
</evidence>
<evidence type="ECO:0000313" key="8">
    <source>
        <dbReference type="EMBL" id="RPD66146.1"/>
    </source>
</evidence>
<dbReference type="GO" id="GO:0000724">
    <property type="term" value="P:double-strand break repair via homologous recombination"/>
    <property type="evidence" value="ECO:0007669"/>
    <property type="project" value="TreeGrafter"/>
</dbReference>
<dbReference type="SUPFAM" id="SSF46785">
    <property type="entry name" value="Winged helix' DNA-binding domain"/>
    <property type="match status" value="1"/>
</dbReference>
<reference evidence="8" key="1">
    <citation type="journal article" date="2018" name="Genome Biol. Evol.">
        <title>Genomics and development of Lentinus tigrinus, a white-rot wood-decaying mushroom with dimorphic fruiting bodies.</title>
        <authorList>
            <person name="Wu B."/>
            <person name="Xu Z."/>
            <person name="Knudson A."/>
            <person name="Carlson A."/>
            <person name="Chen N."/>
            <person name="Kovaka S."/>
            <person name="LaButti K."/>
            <person name="Lipzen A."/>
            <person name="Pennachio C."/>
            <person name="Riley R."/>
            <person name="Schakwitz W."/>
            <person name="Umezawa K."/>
            <person name="Ohm R.A."/>
            <person name="Grigoriev I.V."/>
            <person name="Nagy L.G."/>
            <person name="Gibbons J."/>
            <person name="Hibbett D."/>
        </authorList>
    </citation>
    <scope>NUCLEOTIDE SEQUENCE [LARGE SCALE GENOMIC DNA]</scope>
    <source>
        <strain evidence="8">ALCF2SS1-6</strain>
    </source>
</reference>
<organism evidence="8 9">
    <name type="scientific">Lentinus tigrinus ALCF2SS1-6</name>
    <dbReference type="NCBI Taxonomy" id="1328759"/>
    <lineage>
        <taxon>Eukaryota</taxon>
        <taxon>Fungi</taxon>
        <taxon>Dikarya</taxon>
        <taxon>Basidiomycota</taxon>
        <taxon>Agaricomycotina</taxon>
        <taxon>Agaricomycetes</taxon>
        <taxon>Polyporales</taxon>
        <taxon>Polyporaceae</taxon>
        <taxon>Lentinus</taxon>
    </lineage>
</organism>
<dbReference type="InterPro" id="IPR014892">
    <property type="entry name" value="RPA_C"/>
</dbReference>
<evidence type="ECO:0000313" key="9">
    <source>
        <dbReference type="Proteomes" id="UP000313359"/>
    </source>
</evidence>
<accession>A0A5C2T067</accession>
<dbReference type="STRING" id="1328759.A0A5C2T067"/>
<dbReference type="InterPro" id="IPR012340">
    <property type="entry name" value="NA-bd_OB-fold"/>
</dbReference>
<dbReference type="PIRSF" id="PIRSF036949">
    <property type="entry name" value="RPA32"/>
    <property type="match status" value="1"/>
</dbReference>
<evidence type="ECO:0000256" key="1">
    <source>
        <dbReference type="ARBA" id="ARBA00004123"/>
    </source>
</evidence>